<evidence type="ECO:0000313" key="2">
    <source>
        <dbReference type="EMBL" id="QLL08810.1"/>
    </source>
</evidence>
<dbReference type="RefSeq" id="WP_180917395.1">
    <property type="nucleotide sequence ID" value="NZ_CP059165.1"/>
</dbReference>
<reference evidence="3" key="1">
    <citation type="submission" date="2020-07" db="EMBL/GenBank/DDBJ databases">
        <title>Description of Mycobacterium gordonae subsp. intergordonae subsp.nov. and Mycobacterium gordonae subsp. gordonae subsp. nov.</title>
        <authorList>
            <person name="Yu X."/>
        </authorList>
    </citation>
    <scope>NUCLEOTIDE SEQUENCE [LARGE SCALE GENOMIC DNA]</scope>
    <source>
        <strain evidence="3">24</strain>
    </source>
</reference>
<dbReference type="AlphaFoldDB" id="A0A7D6E1Q9"/>
<dbReference type="EMBL" id="CP059165">
    <property type="protein sequence ID" value="QLL08810.1"/>
    <property type="molecule type" value="Genomic_DNA"/>
</dbReference>
<name>A0A7D6E1Q9_9MYCO</name>
<keyword evidence="1" id="KW-0812">Transmembrane</keyword>
<dbReference type="Proteomes" id="UP000510682">
    <property type="component" value="Chromosome"/>
</dbReference>
<proteinExistence type="predicted"/>
<evidence type="ECO:0000313" key="3">
    <source>
        <dbReference type="Proteomes" id="UP000510682"/>
    </source>
</evidence>
<reference evidence="2 3" key="2">
    <citation type="submission" date="2020-07" db="EMBL/GenBank/DDBJ databases">
        <authorList>
            <person name="Yu X."/>
        </authorList>
    </citation>
    <scope>NUCLEOTIDE SEQUENCE [LARGE SCALE GENOMIC DNA]</scope>
    <source>
        <strain evidence="3">24</strain>
    </source>
</reference>
<keyword evidence="1" id="KW-0472">Membrane</keyword>
<dbReference type="KEGG" id="mgor:H0P51_07855"/>
<keyword evidence="1" id="KW-1133">Transmembrane helix</keyword>
<feature type="transmembrane region" description="Helical" evidence="1">
    <location>
        <begin position="7"/>
        <end position="29"/>
    </location>
</feature>
<reference evidence="3" key="3">
    <citation type="submission" date="2023-07" db="EMBL/GenBank/DDBJ databases">
        <title>Description of Mycobacterium gordonae subsp. intergordonae subsp.nov. and Mycobacterium gordonae subsp. gordonae subsp. nov.</title>
        <authorList>
            <person name="Huang H."/>
        </authorList>
    </citation>
    <scope>NUCLEOTIDE SEQUENCE [LARGE SCALE GENOMIC DNA]</scope>
    <source>
        <strain evidence="3">24</strain>
    </source>
</reference>
<keyword evidence="3" id="KW-1185">Reference proteome</keyword>
<evidence type="ECO:0000256" key="1">
    <source>
        <dbReference type="SAM" id="Phobius"/>
    </source>
</evidence>
<feature type="transmembrane region" description="Helical" evidence="1">
    <location>
        <begin position="41"/>
        <end position="62"/>
    </location>
</feature>
<organism evidence="2 3">
    <name type="scientific">Mycobacterium vicinigordonae</name>
    <dbReference type="NCBI Taxonomy" id="1719132"/>
    <lineage>
        <taxon>Bacteria</taxon>
        <taxon>Bacillati</taxon>
        <taxon>Actinomycetota</taxon>
        <taxon>Actinomycetes</taxon>
        <taxon>Mycobacteriales</taxon>
        <taxon>Mycobacteriaceae</taxon>
        <taxon>Mycobacterium</taxon>
    </lineage>
</organism>
<gene>
    <name evidence="2" type="ORF">H0P51_07855</name>
</gene>
<sequence>MSTFRRYVVIQTMTFVCGIVGPIFLIMFFASQPDPQLKWAFWAGMFVTYADIMIALGITAATRDGQVPQKVR</sequence>
<protein>
    <submittedName>
        <fullName evidence="2">Uncharacterized protein</fullName>
    </submittedName>
</protein>
<accession>A0A7D6E1Q9</accession>